<keyword evidence="2" id="KW-0436">Ligase</keyword>
<dbReference type="PANTHER" id="PTHR42695">
    <property type="entry name" value="GLUTAMINE AMIDOTRANSFERASE YLR126C-RELATED"/>
    <property type="match status" value="1"/>
</dbReference>
<dbReference type="EMBL" id="LJZQ01000036">
    <property type="protein sequence ID" value="KPQ27102.1"/>
    <property type="molecule type" value="Genomic_DNA"/>
</dbReference>
<reference evidence="2 3" key="1">
    <citation type="submission" date="2015-09" db="EMBL/GenBank/DDBJ databases">
        <title>Identification and resolution of microdiversity through metagenomic sequencing of parallel consortia.</title>
        <authorList>
            <person name="Nelson W.C."/>
            <person name="Romine M.F."/>
            <person name="Lindemann S.R."/>
        </authorList>
    </citation>
    <scope>NUCLEOTIDE SEQUENCE [LARGE SCALE GENOMIC DNA]</scope>
    <source>
        <strain evidence="2">HL-55</strain>
    </source>
</reference>
<protein>
    <submittedName>
        <fullName evidence="2">GMP synthase (Glutamine-hydrolysing)</fullName>
        <ecNumber evidence="2">6.3.5.2</ecNumber>
    </submittedName>
</protein>
<evidence type="ECO:0000259" key="1">
    <source>
        <dbReference type="Pfam" id="PF00117"/>
    </source>
</evidence>
<dbReference type="CDD" id="cd01741">
    <property type="entry name" value="GATase1_1"/>
    <property type="match status" value="1"/>
</dbReference>
<dbReference type="NCBIfam" id="NF006562">
    <property type="entry name" value="PRK09065.1"/>
    <property type="match status" value="1"/>
</dbReference>
<evidence type="ECO:0000313" key="3">
    <source>
        <dbReference type="Proteomes" id="UP000050416"/>
    </source>
</evidence>
<dbReference type="AlphaFoldDB" id="A0A0P7YA10"/>
<dbReference type="GO" id="GO:0005829">
    <property type="term" value="C:cytosol"/>
    <property type="evidence" value="ECO:0007669"/>
    <property type="project" value="TreeGrafter"/>
</dbReference>
<dbReference type="Pfam" id="PF00117">
    <property type="entry name" value="GATase"/>
    <property type="match status" value="1"/>
</dbReference>
<dbReference type="STRING" id="1305731.GCA_000934705_01944"/>
<feature type="domain" description="Glutamine amidotransferase" evidence="1">
    <location>
        <begin position="43"/>
        <end position="201"/>
    </location>
</feature>
<dbReference type="InterPro" id="IPR044992">
    <property type="entry name" value="ChyE-like"/>
</dbReference>
<dbReference type="Gene3D" id="3.40.50.880">
    <property type="match status" value="1"/>
</dbReference>
<evidence type="ECO:0000313" key="2">
    <source>
        <dbReference type="EMBL" id="KPQ27102.1"/>
    </source>
</evidence>
<sequence>MAGSAGSPKARVVILKTGTTYPQIQAQFGDFDAWFVRALAGQLDVTVVDVTQAPLPGQPGDWQGILITGSPAMVSERAAWSEATADWIKQAVEADVPLLGVCYGHQLLAHALGGRVDYHPKGRESGTHSVTLFDSAVADPLFRQMPRQFLAQLTHKQSVLELPPDAVLLGQSDFEPHQAFRVGNHAWGVQFHPEFTDQVMKAYLEVQYPDLEQEGLDAASLLSSVRSAPEASQLLKLFARYVTARQPG</sequence>
<name>A0A0P7YA10_9GAMM</name>
<dbReference type="InterPro" id="IPR017926">
    <property type="entry name" value="GATASE"/>
</dbReference>
<dbReference type="SUPFAM" id="SSF52317">
    <property type="entry name" value="Class I glutamine amidotransferase-like"/>
    <property type="match status" value="1"/>
</dbReference>
<dbReference type="InterPro" id="IPR029062">
    <property type="entry name" value="Class_I_gatase-like"/>
</dbReference>
<dbReference type="PROSITE" id="PS51273">
    <property type="entry name" value="GATASE_TYPE_1"/>
    <property type="match status" value="1"/>
</dbReference>
<gene>
    <name evidence="2" type="primary">guaA-2</name>
    <name evidence="2" type="ORF">HLUCCX14_16360</name>
</gene>
<comment type="caution">
    <text evidence="2">The sequence shown here is derived from an EMBL/GenBank/DDBJ whole genome shotgun (WGS) entry which is preliminary data.</text>
</comment>
<dbReference type="PATRIC" id="fig|1305731.5.peg.2054"/>
<dbReference type="EC" id="6.3.5.2" evidence="2"/>
<proteinExistence type="predicted"/>
<dbReference type="PANTHER" id="PTHR42695:SF5">
    <property type="entry name" value="GLUTAMINE AMIDOTRANSFERASE YLR126C-RELATED"/>
    <property type="match status" value="1"/>
</dbReference>
<organism evidence="2 3">
    <name type="scientific">Marinobacter excellens HL-55</name>
    <dbReference type="NCBI Taxonomy" id="1305731"/>
    <lineage>
        <taxon>Bacteria</taxon>
        <taxon>Pseudomonadati</taxon>
        <taxon>Pseudomonadota</taxon>
        <taxon>Gammaproteobacteria</taxon>
        <taxon>Pseudomonadales</taxon>
        <taxon>Marinobacteraceae</taxon>
        <taxon>Marinobacter</taxon>
    </lineage>
</organism>
<dbReference type="OrthoDB" id="9813383at2"/>
<dbReference type="GO" id="GO:0003922">
    <property type="term" value="F:GMP synthase (glutamine-hydrolyzing) activity"/>
    <property type="evidence" value="ECO:0007669"/>
    <property type="project" value="UniProtKB-EC"/>
</dbReference>
<accession>A0A0P7YA10</accession>
<dbReference type="Proteomes" id="UP000050416">
    <property type="component" value="Unassembled WGS sequence"/>
</dbReference>